<protein>
    <submittedName>
        <fullName evidence="1">Uncharacterized protein</fullName>
    </submittedName>
</protein>
<proteinExistence type="predicted"/>
<dbReference type="AlphaFoldDB" id="A0A1Y2E410"/>
<dbReference type="Proteomes" id="UP000193920">
    <property type="component" value="Unassembled WGS sequence"/>
</dbReference>
<comment type="caution">
    <text evidence="1">The sequence shown here is derived from an EMBL/GenBank/DDBJ whole genome shotgun (WGS) entry which is preliminary data.</text>
</comment>
<name>A0A1Y2E410_9FUNG</name>
<evidence type="ECO:0000313" key="1">
    <source>
        <dbReference type="EMBL" id="ORY65605.1"/>
    </source>
</evidence>
<sequence length="123" mass="14669">MTHFRYIPNETNKYNTTEELNKKILKQMKFKKKKKIDKIQKNQSIKNLNTSYYISKIMIFLLVLQRVYKLIVPSTFEKNTNNSYIENSNKKIDNSKVNFFESLDNSEPNYTSYAFNSESQNSN</sequence>
<gene>
    <name evidence="1" type="ORF">LY90DRAFT_504952</name>
</gene>
<organism evidence="1 2">
    <name type="scientific">Neocallimastix californiae</name>
    <dbReference type="NCBI Taxonomy" id="1754190"/>
    <lineage>
        <taxon>Eukaryota</taxon>
        <taxon>Fungi</taxon>
        <taxon>Fungi incertae sedis</taxon>
        <taxon>Chytridiomycota</taxon>
        <taxon>Chytridiomycota incertae sedis</taxon>
        <taxon>Neocallimastigomycetes</taxon>
        <taxon>Neocallimastigales</taxon>
        <taxon>Neocallimastigaceae</taxon>
        <taxon>Neocallimastix</taxon>
    </lineage>
</organism>
<evidence type="ECO:0000313" key="2">
    <source>
        <dbReference type="Proteomes" id="UP000193920"/>
    </source>
</evidence>
<keyword evidence="2" id="KW-1185">Reference proteome</keyword>
<reference evidence="1 2" key="1">
    <citation type="submission" date="2016-08" db="EMBL/GenBank/DDBJ databases">
        <title>A Parts List for Fungal Cellulosomes Revealed by Comparative Genomics.</title>
        <authorList>
            <consortium name="DOE Joint Genome Institute"/>
            <person name="Haitjema C.H."/>
            <person name="Gilmore S.P."/>
            <person name="Henske J.K."/>
            <person name="Solomon K.V."/>
            <person name="De Groot R."/>
            <person name="Kuo A."/>
            <person name="Mondo S.J."/>
            <person name="Salamov A.A."/>
            <person name="Labutti K."/>
            <person name="Zhao Z."/>
            <person name="Chiniquy J."/>
            <person name="Barry K."/>
            <person name="Brewer H.M."/>
            <person name="Purvine S.O."/>
            <person name="Wright A.T."/>
            <person name="Boxma B."/>
            <person name="Van Alen T."/>
            <person name="Hackstein J.H."/>
            <person name="Baker S.E."/>
            <person name="Grigoriev I.V."/>
            <person name="O'Malley M.A."/>
        </authorList>
    </citation>
    <scope>NUCLEOTIDE SEQUENCE [LARGE SCALE GENOMIC DNA]</scope>
    <source>
        <strain evidence="1 2">G1</strain>
    </source>
</reference>
<accession>A0A1Y2E410</accession>
<dbReference type="EMBL" id="MCOG01000052">
    <property type="protein sequence ID" value="ORY65605.1"/>
    <property type="molecule type" value="Genomic_DNA"/>
</dbReference>